<dbReference type="Gene3D" id="3.30.40.10">
    <property type="entry name" value="Zinc/RING finger domain, C3HC4 (zinc finger)"/>
    <property type="match status" value="1"/>
</dbReference>
<name>A0A1I7ZS20_9BILA</name>
<evidence type="ECO:0000256" key="3">
    <source>
        <dbReference type="ARBA" id="ARBA00022833"/>
    </source>
</evidence>
<keyword evidence="3" id="KW-0862">Zinc</keyword>
<dbReference type="SUPFAM" id="SSF57850">
    <property type="entry name" value="RING/U-box"/>
    <property type="match status" value="1"/>
</dbReference>
<accession>A0A1I7ZS20</accession>
<keyword evidence="1" id="KW-0479">Metal-binding</keyword>
<reference evidence="6" key="1">
    <citation type="submission" date="2016-11" db="UniProtKB">
        <authorList>
            <consortium name="WormBaseParasite"/>
        </authorList>
    </citation>
    <scope>IDENTIFICATION</scope>
</reference>
<dbReference type="InterPro" id="IPR027370">
    <property type="entry name" value="Znf-RING_euk"/>
</dbReference>
<proteinExistence type="predicted"/>
<evidence type="ECO:0000313" key="5">
    <source>
        <dbReference type="Proteomes" id="UP000095287"/>
    </source>
</evidence>
<evidence type="ECO:0000256" key="2">
    <source>
        <dbReference type="ARBA" id="ARBA00022771"/>
    </source>
</evidence>
<evidence type="ECO:0000259" key="4">
    <source>
        <dbReference type="Pfam" id="PF13445"/>
    </source>
</evidence>
<evidence type="ECO:0000256" key="1">
    <source>
        <dbReference type="ARBA" id="ARBA00022723"/>
    </source>
</evidence>
<dbReference type="AlphaFoldDB" id="A0A1I7ZS20"/>
<sequence>MFAQSLSKDDGLLGRLLFSGNIGAQFKDIAISNVDCMERLLKCAICLRLMEPATLLCSHSYCRDCIIERREDYKQQIITDGRSPPIHNPRLLFMNQST</sequence>
<dbReference type="Pfam" id="PF13445">
    <property type="entry name" value="zf-RING_UBOX"/>
    <property type="match status" value="1"/>
</dbReference>
<dbReference type="InterPro" id="IPR013083">
    <property type="entry name" value="Znf_RING/FYVE/PHD"/>
</dbReference>
<dbReference type="PROSITE" id="PS00518">
    <property type="entry name" value="ZF_RING_1"/>
    <property type="match status" value="1"/>
</dbReference>
<dbReference type="InterPro" id="IPR017907">
    <property type="entry name" value="Znf_RING_CS"/>
</dbReference>
<keyword evidence="2" id="KW-0863">Zinc-finger</keyword>
<keyword evidence="5" id="KW-1185">Reference proteome</keyword>
<organism evidence="5 6">
    <name type="scientific">Steinernema glaseri</name>
    <dbReference type="NCBI Taxonomy" id="37863"/>
    <lineage>
        <taxon>Eukaryota</taxon>
        <taxon>Metazoa</taxon>
        <taxon>Ecdysozoa</taxon>
        <taxon>Nematoda</taxon>
        <taxon>Chromadorea</taxon>
        <taxon>Rhabditida</taxon>
        <taxon>Tylenchina</taxon>
        <taxon>Panagrolaimomorpha</taxon>
        <taxon>Strongyloidoidea</taxon>
        <taxon>Steinernematidae</taxon>
        <taxon>Steinernema</taxon>
    </lineage>
</organism>
<protein>
    <submittedName>
        <fullName evidence="6">Zf-RING_UBOX domain-containing protein</fullName>
    </submittedName>
</protein>
<dbReference type="GO" id="GO:0008270">
    <property type="term" value="F:zinc ion binding"/>
    <property type="evidence" value="ECO:0007669"/>
    <property type="project" value="UniProtKB-KW"/>
</dbReference>
<feature type="domain" description="Zinc finger RING-type eukaryotic" evidence="4">
    <location>
        <begin position="43"/>
        <end position="71"/>
    </location>
</feature>
<dbReference type="WBParaSite" id="L893_g29358.t1">
    <property type="protein sequence ID" value="L893_g29358.t1"/>
    <property type="gene ID" value="L893_g29358"/>
</dbReference>
<evidence type="ECO:0000313" key="6">
    <source>
        <dbReference type="WBParaSite" id="L893_g29358.t1"/>
    </source>
</evidence>
<dbReference type="Proteomes" id="UP000095287">
    <property type="component" value="Unplaced"/>
</dbReference>